<keyword evidence="2" id="KW-0812">Transmembrane</keyword>
<keyword evidence="2" id="KW-0472">Membrane</keyword>
<keyword evidence="2" id="KW-1133">Transmembrane helix</keyword>
<feature type="region of interest" description="Disordered" evidence="1">
    <location>
        <begin position="279"/>
        <end position="319"/>
    </location>
</feature>
<dbReference type="SMART" id="SM00635">
    <property type="entry name" value="BID_2"/>
    <property type="match status" value="1"/>
</dbReference>
<proteinExistence type="predicted"/>
<evidence type="ECO:0000313" key="4">
    <source>
        <dbReference type="EMBL" id="SFD09679.1"/>
    </source>
</evidence>
<feature type="transmembrane region" description="Helical" evidence="2">
    <location>
        <begin position="7"/>
        <end position="30"/>
    </location>
</feature>
<sequence length="414" mass="45360">METKKSNIIYTLFLLITFPLFFFMLSYPAIRTKANDSKSKFYNESIELGAYMIKVSDAAYLEDKSELDFMLSVIKKSGKTEEVKPEIESVYYYYKGGKYKDVTSNMTIDQLNDISSLAKISDAESEFSYIGIAISYKENDHYADDKVDEFGDTIKGELIEGKTYKVVICIDKRDIEFMDSKDYDPKGKDLSSKESDDTSSEYEDDSSKPEYTSIITTTTKPMLEPESQPITTTSRTTKSSSSTTKKDNSSSAASHNNSVENGNVGGYSGGYSGGGYSGGGNNYNDYEEPPREEGTTTTKQVTTSVTTTATTPQPTVTTTPAPVTRAIIHVDGIRLETDYAANNVTLKIGEKHKIKAVISPDNADDKSVKWESNREDIAVIDADGEIKAVGKGKAIITATTNDGGLKASCMVTVS</sequence>
<feature type="compositionally biased region" description="Basic and acidic residues" evidence="1">
    <location>
        <begin position="181"/>
        <end position="196"/>
    </location>
</feature>
<feature type="compositionally biased region" description="Low complexity" evidence="1">
    <location>
        <begin position="231"/>
        <end position="262"/>
    </location>
</feature>
<feature type="domain" description="BIG2" evidence="3">
    <location>
        <begin position="331"/>
        <end position="410"/>
    </location>
</feature>
<dbReference type="InterPro" id="IPR003343">
    <property type="entry name" value="Big_2"/>
</dbReference>
<organism evidence="4 5">
    <name type="scientific">Ruminococcus albus</name>
    <dbReference type="NCBI Taxonomy" id="1264"/>
    <lineage>
        <taxon>Bacteria</taxon>
        <taxon>Bacillati</taxon>
        <taxon>Bacillota</taxon>
        <taxon>Clostridia</taxon>
        <taxon>Eubacteriales</taxon>
        <taxon>Oscillospiraceae</taxon>
        <taxon>Ruminococcus</taxon>
    </lineage>
</organism>
<evidence type="ECO:0000256" key="1">
    <source>
        <dbReference type="SAM" id="MobiDB-lite"/>
    </source>
</evidence>
<dbReference type="InterPro" id="IPR008964">
    <property type="entry name" value="Invasin/intimin_cell_adhesion"/>
</dbReference>
<dbReference type="OrthoDB" id="1824079at2"/>
<gene>
    <name evidence="4" type="ORF">SAMN02910406_03078</name>
</gene>
<feature type="compositionally biased region" description="Low complexity" evidence="1">
    <location>
        <begin position="295"/>
        <end position="319"/>
    </location>
</feature>
<dbReference type="eggNOG" id="COG5492">
    <property type="taxonomic scope" value="Bacteria"/>
</dbReference>
<evidence type="ECO:0000313" key="5">
    <source>
        <dbReference type="Proteomes" id="UP000182192"/>
    </source>
</evidence>
<evidence type="ECO:0000256" key="2">
    <source>
        <dbReference type="SAM" id="Phobius"/>
    </source>
</evidence>
<protein>
    <submittedName>
        <fullName evidence="4">Ig-like domain (Group 2)</fullName>
    </submittedName>
</protein>
<evidence type="ECO:0000259" key="3">
    <source>
        <dbReference type="SMART" id="SM00635"/>
    </source>
</evidence>
<dbReference type="RefSeq" id="WP_074962887.1">
    <property type="nucleotide sequence ID" value="NZ_FOKQ01000035.1"/>
</dbReference>
<accession>A0A1I1PIP5</accession>
<dbReference type="EMBL" id="FOKQ01000035">
    <property type="protein sequence ID" value="SFD09679.1"/>
    <property type="molecule type" value="Genomic_DNA"/>
</dbReference>
<name>A0A1I1PIP5_RUMAL</name>
<dbReference type="Pfam" id="PF02368">
    <property type="entry name" value="Big_2"/>
    <property type="match status" value="1"/>
</dbReference>
<feature type="compositionally biased region" description="Polar residues" evidence="1">
    <location>
        <begin position="209"/>
        <end position="220"/>
    </location>
</feature>
<feature type="region of interest" description="Disordered" evidence="1">
    <location>
        <begin position="181"/>
        <end position="266"/>
    </location>
</feature>
<dbReference type="Gene3D" id="2.60.40.1080">
    <property type="match status" value="1"/>
</dbReference>
<dbReference type="SUPFAM" id="SSF49373">
    <property type="entry name" value="Invasin/intimin cell-adhesion fragments"/>
    <property type="match status" value="1"/>
</dbReference>
<dbReference type="Proteomes" id="UP000182192">
    <property type="component" value="Unassembled WGS sequence"/>
</dbReference>
<dbReference type="AlphaFoldDB" id="A0A1I1PIP5"/>
<reference evidence="4 5" key="1">
    <citation type="submission" date="2016-10" db="EMBL/GenBank/DDBJ databases">
        <authorList>
            <person name="de Groot N.N."/>
        </authorList>
    </citation>
    <scope>NUCLEOTIDE SEQUENCE [LARGE SCALE GENOMIC DNA]</scope>
    <source>
        <strain evidence="4 5">AR67</strain>
    </source>
</reference>